<sequence>MSQFTNGPTSGSLDDTGLSNTYPTSTTGTLGTTGSPNGADASGSRTEAAKEAGRETAHVAQGEAKHVAETAKEELGNVTSTATEQMRRLMDQSRSELTDQARSQQQRLTTNLRSLTDELDSMVGAGQPGVAHDLVRQVSQQARTLGDWLDGNEPGAVLDEVKRFARRKPGTFLAVAAGLGFLSGRMTRGLSAASQEDGASAPGAYASTGTAEPVLDGPLATTGATATSSTAPTAPTAPTGAADPLAGTDGWLDRGDAR</sequence>
<evidence type="ECO:0000313" key="2">
    <source>
        <dbReference type="EMBL" id="MDC5697333.1"/>
    </source>
</evidence>
<feature type="compositionally biased region" description="Low complexity" evidence="1">
    <location>
        <begin position="18"/>
        <end position="38"/>
    </location>
</feature>
<dbReference type="EMBL" id="JAPFQL010000031">
    <property type="protein sequence ID" value="MDC5697333.1"/>
    <property type="molecule type" value="Genomic_DNA"/>
</dbReference>
<reference evidence="2 3" key="1">
    <citation type="submission" date="2022-11" db="EMBL/GenBank/DDBJ databases">
        <title>Anaerobic phenanthrene biodegradation by a DNRA strain PheN6.</title>
        <authorList>
            <person name="Zhang Z."/>
        </authorList>
    </citation>
    <scope>NUCLEOTIDE SEQUENCE [LARGE SCALE GENOMIC DNA]</scope>
    <source>
        <strain evidence="2 3">PheN6</strain>
    </source>
</reference>
<feature type="compositionally biased region" description="Low complexity" evidence="1">
    <location>
        <begin position="216"/>
        <end position="248"/>
    </location>
</feature>
<accession>A0ABT5GGE6</accession>
<name>A0ABT5GGE6_9MICO</name>
<feature type="region of interest" description="Disordered" evidence="1">
    <location>
        <begin position="1"/>
        <end position="73"/>
    </location>
</feature>
<evidence type="ECO:0008006" key="4">
    <source>
        <dbReference type="Google" id="ProtNLM"/>
    </source>
</evidence>
<protein>
    <recommendedName>
        <fullName evidence="4">DUF3618 domain-containing protein</fullName>
    </recommendedName>
</protein>
<feature type="compositionally biased region" description="Basic and acidic residues" evidence="1">
    <location>
        <begin position="47"/>
        <end position="73"/>
    </location>
</feature>
<dbReference type="RefSeq" id="WP_272461911.1">
    <property type="nucleotide sequence ID" value="NZ_JAPFQL010000031.1"/>
</dbReference>
<gene>
    <name evidence="2" type="ORF">OO014_08695</name>
</gene>
<evidence type="ECO:0000313" key="3">
    <source>
        <dbReference type="Proteomes" id="UP001150259"/>
    </source>
</evidence>
<comment type="caution">
    <text evidence="2">The sequence shown here is derived from an EMBL/GenBank/DDBJ whole genome shotgun (WGS) entry which is preliminary data.</text>
</comment>
<organism evidence="2 3">
    <name type="scientific">Intrasporangium calvum</name>
    <dbReference type="NCBI Taxonomy" id="53358"/>
    <lineage>
        <taxon>Bacteria</taxon>
        <taxon>Bacillati</taxon>
        <taxon>Actinomycetota</taxon>
        <taxon>Actinomycetes</taxon>
        <taxon>Micrococcales</taxon>
        <taxon>Intrasporangiaceae</taxon>
        <taxon>Intrasporangium</taxon>
    </lineage>
</organism>
<dbReference type="Proteomes" id="UP001150259">
    <property type="component" value="Unassembled WGS sequence"/>
</dbReference>
<keyword evidence="3" id="KW-1185">Reference proteome</keyword>
<proteinExistence type="predicted"/>
<evidence type="ECO:0000256" key="1">
    <source>
        <dbReference type="SAM" id="MobiDB-lite"/>
    </source>
</evidence>
<feature type="compositionally biased region" description="Polar residues" evidence="1">
    <location>
        <begin position="1"/>
        <end position="13"/>
    </location>
</feature>
<feature type="region of interest" description="Disordered" evidence="1">
    <location>
        <begin position="193"/>
        <end position="258"/>
    </location>
</feature>